<dbReference type="OrthoDB" id="4330117at2759"/>
<comment type="caution">
    <text evidence="2">The sequence shown here is derived from an EMBL/GenBank/DDBJ whole genome shotgun (WGS) entry which is preliminary data.</text>
</comment>
<dbReference type="AlphaFoldDB" id="A0A8H4INK3"/>
<name>A0A8H4INK3_9PEZI</name>
<feature type="compositionally biased region" description="Low complexity" evidence="1">
    <location>
        <begin position="211"/>
        <end position="225"/>
    </location>
</feature>
<organism evidence="2 3">
    <name type="scientific">Botryosphaeria dothidea</name>
    <dbReference type="NCBI Taxonomy" id="55169"/>
    <lineage>
        <taxon>Eukaryota</taxon>
        <taxon>Fungi</taxon>
        <taxon>Dikarya</taxon>
        <taxon>Ascomycota</taxon>
        <taxon>Pezizomycotina</taxon>
        <taxon>Dothideomycetes</taxon>
        <taxon>Dothideomycetes incertae sedis</taxon>
        <taxon>Botryosphaeriales</taxon>
        <taxon>Botryosphaeriaceae</taxon>
        <taxon>Botryosphaeria</taxon>
    </lineage>
</organism>
<accession>A0A8H4INK3</accession>
<feature type="compositionally biased region" description="Low complexity" evidence="1">
    <location>
        <begin position="29"/>
        <end position="54"/>
    </location>
</feature>
<gene>
    <name evidence="2" type="ORF">GTA08_BOTSDO08570</name>
</gene>
<dbReference type="Proteomes" id="UP000572817">
    <property type="component" value="Unassembled WGS sequence"/>
</dbReference>
<sequence length="494" mass="52029">MDLDPSANSISDFEASLFDFSWTTNAPAASSAPATEPFPPSLAAADAPASNLGPFNGNTGSGFPCSSPVQTSASQPSNARGRPSATNQRDLWIRKLSYINIELYQHYVAASPSANVSLPTTDSLSRPGYFSSASFSATTATAADHWNIDQTFVVTLQFLEALEDMAASTSPHANYHTNRLDNSTVLLVFSCYLHLLEIYAALFRDLAASPSSSSSSSPSSSSHRAPSPPPAPRSPSRSSPTSSSPNLALPRLCLGNFVIGPESPLHGSMVVHLAELLLARTHDAVGCVGGGGDGGGGRPASSSSSSASSPNQRRIGRHRADSAGFDDGERGGEGEDGQDGDDGSTRRRASQQMQGHKAGGVVRRTVVSASASFVLLGVAAAAGCTPTTIKDTGLTSTYITPVQNENGVYLYDQFTSNSQDHYIIGFSSVDNNFQSAYVRLNNPTDTTIFIQVKCTNGAVYWADCSPYTDGARFNLAMGKKGKCTQVSEMSWRSY</sequence>
<feature type="compositionally biased region" description="Low complexity" evidence="1">
    <location>
        <begin position="234"/>
        <end position="245"/>
    </location>
</feature>
<feature type="region of interest" description="Disordered" evidence="1">
    <location>
        <begin position="211"/>
        <end position="245"/>
    </location>
</feature>
<proteinExistence type="predicted"/>
<feature type="compositionally biased region" description="Low complexity" evidence="1">
    <location>
        <begin position="299"/>
        <end position="310"/>
    </location>
</feature>
<feature type="compositionally biased region" description="Polar residues" evidence="1">
    <location>
        <begin position="67"/>
        <end position="86"/>
    </location>
</feature>
<protein>
    <submittedName>
        <fullName evidence="2">Restless-like transposase</fullName>
    </submittedName>
</protein>
<feature type="region of interest" description="Disordered" evidence="1">
    <location>
        <begin position="289"/>
        <end position="360"/>
    </location>
</feature>
<dbReference type="EMBL" id="WWBZ02000062">
    <property type="protein sequence ID" value="KAF4303577.1"/>
    <property type="molecule type" value="Genomic_DNA"/>
</dbReference>
<evidence type="ECO:0000313" key="2">
    <source>
        <dbReference type="EMBL" id="KAF4303577.1"/>
    </source>
</evidence>
<reference evidence="2" key="1">
    <citation type="submission" date="2020-04" db="EMBL/GenBank/DDBJ databases">
        <title>Genome Assembly and Annotation of Botryosphaeria dothidea sdau 11-99, a Latent Pathogen of Apple Fruit Ring Rot in China.</title>
        <authorList>
            <person name="Yu C."/>
            <person name="Diao Y."/>
            <person name="Lu Q."/>
            <person name="Zhao J."/>
            <person name="Cui S."/>
            <person name="Peng C."/>
            <person name="He B."/>
            <person name="Liu H."/>
        </authorList>
    </citation>
    <scope>NUCLEOTIDE SEQUENCE [LARGE SCALE GENOMIC DNA]</scope>
    <source>
        <strain evidence="2">Sdau11-99</strain>
    </source>
</reference>
<feature type="region of interest" description="Disordered" evidence="1">
    <location>
        <begin position="29"/>
        <end position="86"/>
    </location>
</feature>
<keyword evidence="3" id="KW-1185">Reference proteome</keyword>
<evidence type="ECO:0000256" key="1">
    <source>
        <dbReference type="SAM" id="MobiDB-lite"/>
    </source>
</evidence>
<feature type="compositionally biased region" description="Gly residues" evidence="1">
    <location>
        <begin position="289"/>
        <end position="298"/>
    </location>
</feature>
<evidence type="ECO:0000313" key="3">
    <source>
        <dbReference type="Proteomes" id="UP000572817"/>
    </source>
</evidence>